<feature type="repeat" description="TPR" evidence="1">
    <location>
        <begin position="205"/>
        <end position="238"/>
    </location>
</feature>
<feature type="region of interest" description="Disordered" evidence="2">
    <location>
        <begin position="105"/>
        <end position="138"/>
    </location>
</feature>
<dbReference type="PhylomeDB" id="A0A0G4GZM1"/>
<dbReference type="SUPFAM" id="SSF48452">
    <property type="entry name" value="TPR-like"/>
    <property type="match status" value="1"/>
</dbReference>
<keyword evidence="1" id="KW-0802">TPR repeat</keyword>
<dbReference type="InParanoid" id="A0A0G4GZM1"/>
<dbReference type="InterPro" id="IPR052769">
    <property type="entry name" value="TPR_domain_protein"/>
</dbReference>
<feature type="region of interest" description="Disordered" evidence="2">
    <location>
        <begin position="279"/>
        <end position="314"/>
    </location>
</feature>
<protein>
    <submittedName>
        <fullName evidence="3">Uncharacterized protein</fullName>
    </submittedName>
</protein>
<reference evidence="3 4" key="1">
    <citation type="submission" date="2014-11" db="EMBL/GenBank/DDBJ databases">
        <authorList>
            <person name="Zhu J."/>
            <person name="Qi W."/>
            <person name="Song R."/>
        </authorList>
    </citation>
    <scope>NUCLEOTIDE SEQUENCE [LARGE SCALE GENOMIC DNA]</scope>
</reference>
<evidence type="ECO:0000256" key="1">
    <source>
        <dbReference type="PROSITE-ProRule" id="PRU00339"/>
    </source>
</evidence>
<proteinExistence type="predicted"/>
<dbReference type="Pfam" id="PF00515">
    <property type="entry name" value="TPR_1"/>
    <property type="match status" value="1"/>
</dbReference>
<dbReference type="VEuPathDB" id="CryptoDB:Vbra_19172"/>
<dbReference type="InterPro" id="IPR019734">
    <property type="entry name" value="TPR_rpt"/>
</dbReference>
<dbReference type="OrthoDB" id="1872379at2759"/>
<feature type="compositionally biased region" description="Basic and acidic residues" evidence="2">
    <location>
        <begin position="279"/>
        <end position="296"/>
    </location>
</feature>
<sequence length="513" mass="58001">MSYQVPLDLWRSSRFGTIHDMLTFRCISGTEGSLIDNTVMLRRIERSLTRHGLTDSSTSSGSIKMRTAAKVMTKLEPPRRAPRQMHTLMWRGRVAVDGAVRPGGQQLRGGGAATDTPAAPGHHGHHPQHNGLQTAAAGHRHLQDIRQLVSNNGHPQTLVLMDKAACERLKEAGNVQYREGRYDDAIKLYSDAVRVCPRDQRGLKAMILANRGACHMQQGHYDEAIKDCTKSIKHDQQYVKAYHRRCTAYEAQDKWRLAFRDILKVIQLDPSQRTRLRGRRDMLRTKAQEEREREGVDEGEETESEAGSEDSLDYGADTQADSYRLCGEAFHIVPYSDLPDDHPFKASYSVDDPVIRSGLGMTIHPSFTAFAMTITLPFERSPRHDEAISYDGAVDDKFLALNTQPIDIGDYLTLDVLHDRGQLDNFRPTARIVGLRVPCLPHRYVILHGHRHGETTVAFLRVHVTGVDFDGSSGKATLYEEELTPESALRIPYEVRMSYLDHWERVLDHFSFE</sequence>
<dbReference type="PROSITE" id="PS50005">
    <property type="entry name" value="TPR"/>
    <property type="match status" value="2"/>
</dbReference>
<feature type="repeat" description="TPR" evidence="1">
    <location>
        <begin position="166"/>
        <end position="199"/>
    </location>
</feature>
<evidence type="ECO:0000313" key="3">
    <source>
        <dbReference type="EMBL" id="CEM36610.1"/>
    </source>
</evidence>
<dbReference type="AlphaFoldDB" id="A0A0G4GZM1"/>
<feature type="compositionally biased region" description="Acidic residues" evidence="2">
    <location>
        <begin position="297"/>
        <end position="312"/>
    </location>
</feature>
<dbReference type="PANTHER" id="PTHR46014">
    <property type="entry name" value="TETRATRICOPEPTIDE REPEAT PROTEIN 1"/>
    <property type="match status" value="1"/>
</dbReference>
<accession>A0A0G4GZM1</accession>
<gene>
    <name evidence="3" type="ORF">Vbra_19172</name>
</gene>
<evidence type="ECO:0000256" key="2">
    <source>
        <dbReference type="SAM" id="MobiDB-lite"/>
    </source>
</evidence>
<keyword evidence="4" id="KW-1185">Reference proteome</keyword>
<dbReference type="EMBL" id="CDMY01000897">
    <property type="protein sequence ID" value="CEM36610.1"/>
    <property type="molecule type" value="Genomic_DNA"/>
</dbReference>
<dbReference type="SMART" id="SM00028">
    <property type="entry name" value="TPR"/>
    <property type="match status" value="3"/>
</dbReference>
<dbReference type="Proteomes" id="UP000041254">
    <property type="component" value="Unassembled WGS sequence"/>
</dbReference>
<dbReference type="InterPro" id="IPR011990">
    <property type="entry name" value="TPR-like_helical_dom_sf"/>
</dbReference>
<evidence type="ECO:0000313" key="4">
    <source>
        <dbReference type="Proteomes" id="UP000041254"/>
    </source>
</evidence>
<name>A0A0G4GZM1_VITBC</name>
<dbReference type="PANTHER" id="PTHR46014:SF1">
    <property type="entry name" value="TETRATRICOPEPTIDE REPEAT PROTEIN 1"/>
    <property type="match status" value="1"/>
</dbReference>
<dbReference type="Gene3D" id="1.25.40.10">
    <property type="entry name" value="Tetratricopeptide repeat domain"/>
    <property type="match status" value="1"/>
</dbReference>
<organism evidence="3 4">
    <name type="scientific">Vitrella brassicaformis (strain CCMP3155)</name>
    <dbReference type="NCBI Taxonomy" id="1169540"/>
    <lineage>
        <taxon>Eukaryota</taxon>
        <taxon>Sar</taxon>
        <taxon>Alveolata</taxon>
        <taxon>Colpodellida</taxon>
        <taxon>Vitrellaceae</taxon>
        <taxon>Vitrella</taxon>
    </lineage>
</organism>